<gene>
    <name evidence="2" type="ORF">OUZ56_033101</name>
</gene>
<evidence type="ECO:0000313" key="3">
    <source>
        <dbReference type="Proteomes" id="UP001234178"/>
    </source>
</evidence>
<feature type="compositionally biased region" description="Low complexity" evidence="1">
    <location>
        <begin position="94"/>
        <end position="109"/>
    </location>
</feature>
<sequence>MASGFSAVGPMATAAPITFEGGSAAPNLCTDVRPLASSSRKISRPCVTTAIPSLVARTNAGTPSGRGRQKRPSRVRFYGGRGGGRQACTTARPSRSTSQSRRLAAATARRASRCTLHGVHRRSGLRR</sequence>
<evidence type="ECO:0000256" key="1">
    <source>
        <dbReference type="SAM" id="MobiDB-lite"/>
    </source>
</evidence>
<accession>A0ABR0BA78</accession>
<name>A0ABR0BA78_9CRUS</name>
<dbReference type="EMBL" id="JAOYFB010000044">
    <property type="protein sequence ID" value="KAK4045477.1"/>
    <property type="molecule type" value="Genomic_DNA"/>
</dbReference>
<dbReference type="Proteomes" id="UP001234178">
    <property type="component" value="Unassembled WGS sequence"/>
</dbReference>
<keyword evidence="3" id="KW-1185">Reference proteome</keyword>
<protein>
    <submittedName>
        <fullName evidence="2">Uncharacterized protein</fullName>
    </submittedName>
</protein>
<proteinExistence type="predicted"/>
<organism evidence="2 3">
    <name type="scientific">Daphnia magna</name>
    <dbReference type="NCBI Taxonomy" id="35525"/>
    <lineage>
        <taxon>Eukaryota</taxon>
        <taxon>Metazoa</taxon>
        <taxon>Ecdysozoa</taxon>
        <taxon>Arthropoda</taxon>
        <taxon>Crustacea</taxon>
        <taxon>Branchiopoda</taxon>
        <taxon>Diplostraca</taxon>
        <taxon>Cladocera</taxon>
        <taxon>Anomopoda</taxon>
        <taxon>Daphniidae</taxon>
        <taxon>Daphnia</taxon>
    </lineage>
</organism>
<evidence type="ECO:0000313" key="2">
    <source>
        <dbReference type="EMBL" id="KAK4045477.1"/>
    </source>
</evidence>
<comment type="caution">
    <text evidence="2">The sequence shown here is derived from an EMBL/GenBank/DDBJ whole genome shotgun (WGS) entry which is preliminary data.</text>
</comment>
<reference evidence="2 3" key="1">
    <citation type="journal article" date="2023" name="Nucleic Acids Res.">
        <title>The hologenome of Daphnia magna reveals possible DNA methylation and microbiome-mediated evolution of the host genome.</title>
        <authorList>
            <person name="Chaturvedi A."/>
            <person name="Li X."/>
            <person name="Dhandapani V."/>
            <person name="Marshall H."/>
            <person name="Kissane S."/>
            <person name="Cuenca-Cambronero M."/>
            <person name="Asole G."/>
            <person name="Calvet F."/>
            <person name="Ruiz-Romero M."/>
            <person name="Marangio P."/>
            <person name="Guigo R."/>
            <person name="Rago D."/>
            <person name="Mirbahai L."/>
            <person name="Eastwood N."/>
            <person name="Colbourne J.K."/>
            <person name="Zhou J."/>
            <person name="Mallon E."/>
            <person name="Orsini L."/>
        </authorList>
    </citation>
    <scope>NUCLEOTIDE SEQUENCE [LARGE SCALE GENOMIC DNA]</scope>
    <source>
        <strain evidence="2">LRV0_1</strain>
    </source>
</reference>
<feature type="region of interest" description="Disordered" evidence="1">
    <location>
        <begin position="57"/>
        <end position="111"/>
    </location>
</feature>